<dbReference type="AlphaFoldDB" id="A0A494X3P5"/>
<name>A0A494X3P5_9BURK</name>
<dbReference type="Proteomes" id="UP000270342">
    <property type="component" value="Unassembled WGS sequence"/>
</dbReference>
<organism evidence="2 3">
    <name type="scientific">Pararobbsia silviterrae</name>
    <dbReference type="NCBI Taxonomy" id="1792498"/>
    <lineage>
        <taxon>Bacteria</taxon>
        <taxon>Pseudomonadati</taxon>
        <taxon>Pseudomonadota</taxon>
        <taxon>Betaproteobacteria</taxon>
        <taxon>Burkholderiales</taxon>
        <taxon>Burkholderiaceae</taxon>
        <taxon>Pararobbsia</taxon>
    </lineage>
</organism>
<proteinExistence type="predicted"/>
<dbReference type="OrthoDB" id="9802524at2"/>
<dbReference type="EMBL" id="RBZU01000017">
    <property type="protein sequence ID" value="RKP45318.1"/>
    <property type="molecule type" value="Genomic_DNA"/>
</dbReference>
<gene>
    <name evidence="2" type="ORF">D7S86_26085</name>
</gene>
<protein>
    <submittedName>
        <fullName evidence="2">Glycosyltransferase family 1 protein</fullName>
    </submittedName>
</protein>
<dbReference type="Gene3D" id="3.40.50.2000">
    <property type="entry name" value="Glycogen Phosphorylase B"/>
    <property type="match status" value="2"/>
</dbReference>
<dbReference type="SUPFAM" id="SSF53756">
    <property type="entry name" value="UDP-Glycosyltransferase/glycogen phosphorylase"/>
    <property type="match status" value="1"/>
</dbReference>
<keyword evidence="2" id="KW-0808">Transferase</keyword>
<dbReference type="GO" id="GO:0016757">
    <property type="term" value="F:glycosyltransferase activity"/>
    <property type="evidence" value="ECO:0007669"/>
    <property type="project" value="UniProtKB-ARBA"/>
</dbReference>
<keyword evidence="3" id="KW-1185">Reference proteome</keyword>
<reference evidence="2 3" key="1">
    <citation type="submission" date="2018-10" db="EMBL/GenBank/DDBJ databases">
        <title>Robbsia sp. DHC34, isolated from soil.</title>
        <authorList>
            <person name="Gao Z.-H."/>
            <person name="Qiu L.-H."/>
        </authorList>
    </citation>
    <scope>NUCLEOTIDE SEQUENCE [LARGE SCALE GENOMIC DNA]</scope>
    <source>
        <strain evidence="2 3">DHC34</strain>
    </source>
</reference>
<dbReference type="RefSeq" id="WP_121090900.1">
    <property type="nucleotide sequence ID" value="NZ_RBZU01000017.1"/>
</dbReference>
<evidence type="ECO:0000313" key="3">
    <source>
        <dbReference type="Proteomes" id="UP000270342"/>
    </source>
</evidence>
<dbReference type="InterPro" id="IPR028098">
    <property type="entry name" value="Glyco_trans_4-like_N"/>
</dbReference>
<dbReference type="Pfam" id="PF13439">
    <property type="entry name" value="Glyco_transf_4"/>
    <property type="match status" value="1"/>
</dbReference>
<comment type="caution">
    <text evidence="2">The sequence shown here is derived from an EMBL/GenBank/DDBJ whole genome shotgun (WGS) entry which is preliminary data.</text>
</comment>
<dbReference type="Pfam" id="PF13692">
    <property type="entry name" value="Glyco_trans_1_4"/>
    <property type="match status" value="1"/>
</dbReference>
<feature type="domain" description="Glycosyltransferase subfamily 4-like N-terminal" evidence="1">
    <location>
        <begin position="14"/>
        <end position="183"/>
    </location>
</feature>
<dbReference type="CDD" id="cd03801">
    <property type="entry name" value="GT4_PimA-like"/>
    <property type="match status" value="1"/>
</dbReference>
<evidence type="ECO:0000313" key="2">
    <source>
        <dbReference type="EMBL" id="RKP45318.1"/>
    </source>
</evidence>
<dbReference type="PANTHER" id="PTHR12526">
    <property type="entry name" value="GLYCOSYLTRANSFERASE"/>
    <property type="match status" value="1"/>
</dbReference>
<dbReference type="PANTHER" id="PTHR12526:SF636">
    <property type="entry name" value="BLL3647 PROTEIN"/>
    <property type="match status" value="1"/>
</dbReference>
<accession>A0A494X3P5</accession>
<evidence type="ECO:0000259" key="1">
    <source>
        <dbReference type="Pfam" id="PF13439"/>
    </source>
</evidence>
<sequence>MRIAIVTHVFVRNDGQGRVNSEVARAALDAGYTLTLIGSRIDESLRTHPRVRWIEIPEGRLPGRLLRYQSFAWRAGRWLARHRHEFDLVHVNGFTAWTRADVNSVHFVHRGFLHCGFYPFRMGRSARDTYQVVFNTLNAWLERWAFRRSRVIVPVSHKVADEVVAHGIDPASVHVIHNGVDIDEFKPGPSERASFGLPGDDAADASARPILMLFAGDIQVSRKNLDTVLLALARLPAHVHLAIAARLENGNPYAARVAEAGLDARVHFLGLVNRMPALMRSVDLFVFPSRYEAMSLVMLEALSSGLPVITARTAGGAEVIDAACGVVLDDPNDVDGLTGAIARVVAEPARLRGMGHAARERALSLGWPSMCERYLALYRRLFASPAYQTPPGTTDAAHRNTGSIS</sequence>